<protein>
    <submittedName>
        <fullName evidence="2">Uncharacterized protein</fullName>
    </submittedName>
</protein>
<proteinExistence type="predicted"/>
<keyword evidence="3" id="KW-1185">Reference proteome</keyword>
<reference evidence="2 3" key="1">
    <citation type="submission" date="2019-03" db="EMBL/GenBank/DDBJ databases">
        <title>First draft genome of Liparis tanakae, snailfish: a comprehensive survey of snailfish specific genes.</title>
        <authorList>
            <person name="Kim W."/>
            <person name="Song I."/>
            <person name="Jeong J.-H."/>
            <person name="Kim D."/>
            <person name="Kim S."/>
            <person name="Ryu S."/>
            <person name="Song J.Y."/>
            <person name="Lee S.K."/>
        </authorList>
    </citation>
    <scope>NUCLEOTIDE SEQUENCE [LARGE SCALE GENOMIC DNA]</scope>
    <source>
        <tissue evidence="2">Muscle</tissue>
    </source>
</reference>
<evidence type="ECO:0000313" key="3">
    <source>
        <dbReference type="Proteomes" id="UP000314294"/>
    </source>
</evidence>
<organism evidence="2 3">
    <name type="scientific">Liparis tanakae</name>
    <name type="common">Tanaka's snailfish</name>
    <dbReference type="NCBI Taxonomy" id="230148"/>
    <lineage>
        <taxon>Eukaryota</taxon>
        <taxon>Metazoa</taxon>
        <taxon>Chordata</taxon>
        <taxon>Craniata</taxon>
        <taxon>Vertebrata</taxon>
        <taxon>Euteleostomi</taxon>
        <taxon>Actinopterygii</taxon>
        <taxon>Neopterygii</taxon>
        <taxon>Teleostei</taxon>
        <taxon>Neoteleostei</taxon>
        <taxon>Acanthomorphata</taxon>
        <taxon>Eupercaria</taxon>
        <taxon>Perciformes</taxon>
        <taxon>Cottioidei</taxon>
        <taxon>Cottales</taxon>
        <taxon>Liparidae</taxon>
        <taxon>Liparis</taxon>
    </lineage>
</organism>
<accession>A0A4Z2HHG6</accession>
<dbReference type="EMBL" id="SRLO01000242">
    <property type="protein sequence ID" value="TNN65051.1"/>
    <property type="molecule type" value="Genomic_DNA"/>
</dbReference>
<dbReference type="Proteomes" id="UP000314294">
    <property type="component" value="Unassembled WGS sequence"/>
</dbReference>
<evidence type="ECO:0000313" key="2">
    <source>
        <dbReference type="EMBL" id="TNN65051.1"/>
    </source>
</evidence>
<comment type="caution">
    <text evidence="2">The sequence shown here is derived from an EMBL/GenBank/DDBJ whole genome shotgun (WGS) entry which is preliminary data.</text>
</comment>
<feature type="compositionally biased region" description="Basic and acidic residues" evidence="1">
    <location>
        <begin position="149"/>
        <end position="166"/>
    </location>
</feature>
<feature type="region of interest" description="Disordered" evidence="1">
    <location>
        <begin position="144"/>
        <end position="166"/>
    </location>
</feature>
<dbReference type="AlphaFoldDB" id="A0A4Z2HHG6"/>
<evidence type="ECO:0000256" key="1">
    <source>
        <dbReference type="SAM" id="MobiDB-lite"/>
    </source>
</evidence>
<gene>
    <name evidence="2" type="ORF">EYF80_024790</name>
</gene>
<sequence length="166" mass="17910">MATWRPPARRAYGGLVGEDVERQRLLLPVDEGDAVLQRLHGDDGQDGAEDLLRHQSVRHQAGPVPGRHDAGQVGAALGVRAVELLQRLAQRGQQGVPRGGRAQHVVRRHAALARVEVLGPRQAAGGGRDVHPAVDEARTLAAQLQGHRGQVDRGGLQDDARHRLRT</sequence>
<name>A0A4Z2HHG6_9TELE</name>